<dbReference type="KEGG" id="niy:FQ775_15600"/>
<protein>
    <submittedName>
        <fullName evidence="1">PaaI family thioesterase</fullName>
    </submittedName>
</protein>
<keyword evidence="2" id="KW-1185">Reference proteome</keyword>
<name>A0A5B8L2C7_9HYPH</name>
<reference evidence="1" key="1">
    <citation type="submission" date="2020-04" db="EMBL/GenBank/DDBJ databases">
        <title>Nitratireductor sp. nov. isolated from mangrove soil.</title>
        <authorList>
            <person name="Ye Y."/>
        </authorList>
    </citation>
    <scope>NUCLEOTIDE SEQUENCE</scope>
    <source>
        <strain evidence="1">SY7</strain>
    </source>
</reference>
<evidence type="ECO:0000313" key="1">
    <source>
        <dbReference type="EMBL" id="QDZ01678.1"/>
    </source>
</evidence>
<dbReference type="Proteomes" id="UP000321389">
    <property type="component" value="Chromosome"/>
</dbReference>
<accession>A0A5B8L2C7</accession>
<dbReference type="AlphaFoldDB" id="A0A5B8L2C7"/>
<dbReference type="Gene3D" id="3.10.129.10">
    <property type="entry name" value="Hotdog Thioesterase"/>
    <property type="match status" value="1"/>
</dbReference>
<dbReference type="SUPFAM" id="SSF54637">
    <property type="entry name" value="Thioesterase/thiol ester dehydrase-isomerase"/>
    <property type="match status" value="1"/>
</dbReference>
<gene>
    <name evidence="1" type="ORF">FQ775_15600</name>
</gene>
<evidence type="ECO:0000313" key="2">
    <source>
        <dbReference type="Proteomes" id="UP000321389"/>
    </source>
</evidence>
<dbReference type="RefSeq" id="WP_146300319.1">
    <property type="nucleotide sequence ID" value="NZ_CP042301.2"/>
</dbReference>
<dbReference type="OrthoDB" id="9806185at2"/>
<dbReference type="EMBL" id="CP042301">
    <property type="protein sequence ID" value="QDZ01678.1"/>
    <property type="molecule type" value="Genomic_DNA"/>
</dbReference>
<organism evidence="1 2">
    <name type="scientific">Nitratireductor mangrovi</name>
    <dbReference type="NCBI Taxonomy" id="2599600"/>
    <lineage>
        <taxon>Bacteria</taxon>
        <taxon>Pseudomonadati</taxon>
        <taxon>Pseudomonadota</taxon>
        <taxon>Alphaproteobacteria</taxon>
        <taxon>Hyphomicrobiales</taxon>
        <taxon>Phyllobacteriaceae</taxon>
        <taxon>Nitratireductor</taxon>
    </lineage>
</organism>
<dbReference type="CDD" id="cd03443">
    <property type="entry name" value="PaaI_thioesterase"/>
    <property type="match status" value="1"/>
</dbReference>
<sequence length="148" mass="14720">MSGDHLDLLASAVAGLPFVKNHGIELVEVAKGRAVARLPFNAAFATPPDLFPAAMVGMLGDIAAITACSAAVPPGAACSTLDFTVKMTAPARGSHLEAEGTALQAGATTAVGKADIFAVSPAGERTHCAVVLATGRMVGANTKPSPKG</sequence>
<dbReference type="InterPro" id="IPR029069">
    <property type="entry name" value="HotDog_dom_sf"/>
</dbReference>
<proteinExistence type="predicted"/>